<accession>A0A0C9ZAJ9</accession>
<gene>
    <name evidence="1" type="ORF">PISMIDRAFT_272086</name>
</gene>
<dbReference type="HOGENOM" id="CLU_2484161_0_0_1"/>
<sequence>MYLGIICPPRITITHASVLSWSHAASIFLPAHRMVVPSFVHVVGIMIAQDNTAPTIQLTRSLGLETSSEQHGSACKPHDILRICYET</sequence>
<dbReference type="Proteomes" id="UP000054018">
    <property type="component" value="Unassembled WGS sequence"/>
</dbReference>
<dbReference type="EMBL" id="KN833702">
    <property type="protein sequence ID" value="KIK26316.1"/>
    <property type="molecule type" value="Genomic_DNA"/>
</dbReference>
<proteinExistence type="predicted"/>
<protein>
    <submittedName>
        <fullName evidence="1">Uncharacterized protein</fullName>
    </submittedName>
</protein>
<name>A0A0C9ZAJ9_9AGAM</name>
<reference evidence="2" key="2">
    <citation type="submission" date="2015-01" db="EMBL/GenBank/DDBJ databases">
        <title>Evolutionary Origins and Diversification of the Mycorrhizal Mutualists.</title>
        <authorList>
            <consortium name="DOE Joint Genome Institute"/>
            <consortium name="Mycorrhizal Genomics Consortium"/>
            <person name="Kohler A."/>
            <person name="Kuo A."/>
            <person name="Nagy L.G."/>
            <person name="Floudas D."/>
            <person name="Copeland A."/>
            <person name="Barry K.W."/>
            <person name="Cichocki N."/>
            <person name="Veneault-Fourrey C."/>
            <person name="LaButti K."/>
            <person name="Lindquist E.A."/>
            <person name="Lipzen A."/>
            <person name="Lundell T."/>
            <person name="Morin E."/>
            <person name="Murat C."/>
            <person name="Riley R."/>
            <person name="Ohm R."/>
            <person name="Sun H."/>
            <person name="Tunlid A."/>
            <person name="Henrissat B."/>
            <person name="Grigoriev I.V."/>
            <person name="Hibbett D.S."/>
            <person name="Martin F."/>
        </authorList>
    </citation>
    <scope>NUCLEOTIDE SEQUENCE [LARGE SCALE GENOMIC DNA]</scope>
    <source>
        <strain evidence="2">441</strain>
    </source>
</reference>
<dbReference type="AlphaFoldDB" id="A0A0C9ZAJ9"/>
<reference evidence="1 2" key="1">
    <citation type="submission" date="2014-04" db="EMBL/GenBank/DDBJ databases">
        <authorList>
            <consortium name="DOE Joint Genome Institute"/>
            <person name="Kuo A."/>
            <person name="Kohler A."/>
            <person name="Costa M.D."/>
            <person name="Nagy L.G."/>
            <person name="Floudas D."/>
            <person name="Copeland A."/>
            <person name="Barry K.W."/>
            <person name="Cichocki N."/>
            <person name="Veneault-Fourrey C."/>
            <person name="LaButti K."/>
            <person name="Lindquist E.A."/>
            <person name="Lipzen A."/>
            <person name="Lundell T."/>
            <person name="Morin E."/>
            <person name="Murat C."/>
            <person name="Sun H."/>
            <person name="Tunlid A."/>
            <person name="Henrissat B."/>
            <person name="Grigoriev I.V."/>
            <person name="Hibbett D.S."/>
            <person name="Martin F."/>
            <person name="Nordberg H.P."/>
            <person name="Cantor M.N."/>
            <person name="Hua S.X."/>
        </authorList>
    </citation>
    <scope>NUCLEOTIDE SEQUENCE [LARGE SCALE GENOMIC DNA]</scope>
    <source>
        <strain evidence="1 2">441</strain>
    </source>
</reference>
<organism evidence="1 2">
    <name type="scientific">Pisolithus microcarpus 441</name>
    <dbReference type="NCBI Taxonomy" id="765257"/>
    <lineage>
        <taxon>Eukaryota</taxon>
        <taxon>Fungi</taxon>
        <taxon>Dikarya</taxon>
        <taxon>Basidiomycota</taxon>
        <taxon>Agaricomycotina</taxon>
        <taxon>Agaricomycetes</taxon>
        <taxon>Agaricomycetidae</taxon>
        <taxon>Boletales</taxon>
        <taxon>Sclerodermatineae</taxon>
        <taxon>Pisolithaceae</taxon>
        <taxon>Pisolithus</taxon>
    </lineage>
</organism>
<keyword evidence="2" id="KW-1185">Reference proteome</keyword>
<evidence type="ECO:0000313" key="2">
    <source>
        <dbReference type="Proteomes" id="UP000054018"/>
    </source>
</evidence>
<evidence type="ECO:0000313" key="1">
    <source>
        <dbReference type="EMBL" id="KIK26316.1"/>
    </source>
</evidence>